<keyword evidence="4" id="KW-1185">Reference proteome</keyword>
<accession>W5JU39</accession>
<dbReference type="Proteomes" id="UP000000673">
    <property type="component" value="Unassembled WGS sequence"/>
</dbReference>
<evidence type="ECO:0000313" key="4">
    <source>
        <dbReference type="Proteomes" id="UP000000673"/>
    </source>
</evidence>
<dbReference type="VEuPathDB" id="VectorBase:ADAC001394"/>
<protein>
    <recommendedName>
        <fullName evidence="5">Secreted protein</fullName>
    </recommendedName>
</protein>
<name>W5JU39_ANODA</name>
<evidence type="ECO:0000256" key="1">
    <source>
        <dbReference type="SAM" id="SignalP"/>
    </source>
</evidence>
<reference evidence="2" key="3">
    <citation type="journal article" date="2013" name="Nucleic Acids Res.">
        <title>The genome of Anopheles darlingi, the main neotropical malaria vector.</title>
        <authorList>
            <person name="Marinotti O."/>
            <person name="Cerqueira G.C."/>
            <person name="de Almeida L.G."/>
            <person name="Ferro M.I."/>
            <person name="Loreto E.L."/>
            <person name="Zaha A."/>
            <person name="Teixeira S.M."/>
            <person name="Wespiser A.R."/>
            <person name="Almeida E Silva A."/>
            <person name="Schlindwein A.D."/>
            <person name="Pacheco A.C."/>
            <person name="Silva A.L."/>
            <person name="Graveley B.R."/>
            <person name="Walenz B.P."/>
            <person name="Lima Bde A."/>
            <person name="Ribeiro C.A."/>
            <person name="Nunes-Silva C.G."/>
            <person name="de Carvalho C.R."/>
            <person name="Soares C.M."/>
            <person name="de Menezes C.B."/>
            <person name="Matiolli C."/>
            <person name="Caffrey D."/>
            <person name="Araujo D.A."/>
            <person name="de Oliveira D.M."/>
            <person name="Golenbock D."/>
            <person name="Grisard E.C."/>
            <person name="Fantinatti-Garboggini F."/>
            <person name="de Carvalho F.M."/>
            <person name="Barcellos F.G."/>
            <person name="Prosdocimi F."/>
            <person name="May G."/>
            <person name="Azevedo Junior G.M."/>
            <person name="Guimaraes G.M."/>
            <person name="Goldman G.H."/>
            <person name="Padilha I.Q."/>
            <person name="Batista Jda S."/>
            <person name="Ferro J.A."/>
            <person name="Ribeiro J.M."/>
            <person name="Fietto J.L."/>
            <person name="Dabbas K.M."/>
            <person name="Cerdeira L."/>
            <person name="Agnez-Lima L.F."/>
            <person name="Brocchi M."/>
            <person name="de Carvalho M.O."/>
            <person name="Teixeira Mde M."/>
            <person name="Diniz Maia Mde M."/>
            <person name="Goldman M.H."/>
            <person name="Cruz Schneider M.P."/>
            <person name="Felipe M.S."/>
            <person name="Hungria M."/>
            <person name="Nicolas M.F."/>
            <person name="Pereira M."/>
            <person name="Montes M.A."/>
            <person name="Cantao M.E."/>
            <person name="Vincentz M."/>
            <person name="Rafael M.S."/>
            <person name="Silverman N."/>
            <person name="Stoco P.H."/>
            <person name="Souza R.C."/>
            <person name="Vicentini R."/>
            <person name="Gazzinelli R.T."/>
            <person name="Neves Rde O."/>
            <person name="Silva R."/>
            <person name="Astolfi-Filho S."/>
            <person name="Maciel T.E."/>
            <person name="Urmenyi T.P."/>
            <person name="Tadei W.P."/>
            <person name="Camargo E.P."/>
            <person name="de Vasconcelos A.T."/>
        </authorList>
    </citation>
    <scope>NUCLEOTIDE SEQUENCE</scope>
</reference>
<evidence type="ECO:0008006" key="5">
    <source>
        <dbReference type="Google" id="ProtNLM"/>
    </source>
</evidence>
<dbReference type="OMA" id="FVFRWPL"/>
<reference evidence="3" key="4">
    <citation type="submission" date="2015-06" db="UniProtKB">
        <authorList>
            <consortium name="EnsemblMetazoa"/>
        </authorList>
    </citation>
    <scope>IDENTIFICATION</scope>
</reference>
<organism evidence="2">
    <name type="scientific">Anopheles darlingi</name>
    <name type="common">Mosquito</name>
    <dbReference type="NCBI Taxonomy" id="43151"/>
    <lineage>
        <taxon>Eukaryota</taxon>
        <taxon>Metazoa</taxon>
        <taxon>Ecdysozoa</taxon>
        <taxon>Arthropoda</taxon>
        <taxon>Hexapoda</taxon>
        <taxon>Insecta</taxon>
        <taxon>Pterygota</taxon>
        <taxon>Neoptera</taxon>
        <taxon>Endopterygota</taxon>
        <taxon>Diptera</taxon>
        <taxon>Nematocera</taxon>
        <taxon>Culicoidea</taxon>
        <taxon>Culicidae</taxon>
        <taxon>Anophelinae</taxon>
        <taxon>Anopheles</taxon>
    </lineage>
</organism>
<dbReference type="HOGENOM" id="CLU_568914_0_0_1"/>
<gene>
    <name evidence="2" type="ORF">AND_001394</name>
</gene>
<dbReference type="VEuPathDB" id="VectorBase:ADAR2_000571"/>
<reference evidence="2" key="2">
    <citation type="submission" date="2010-05" db="EMBL/GenBank/DDBJ databases">
        <authorList>
            <person name="Almeida L.G."/>
            <person name="Nicolas M.F."/>
            <person name="Souza R.C."/>
            <person name="Vasconcelos A.T.R."/>
        </authorList>
    </citation>
    <scope>NUCLEOTIDE SEQUENCE</scope>
</reference>
<dbReference type="eggNOG" id="ENOG502T85U">
    <property type="taxonomic scope" value="Eukaryota"/>
</dbReference>
<evidence type="ECO:0000313" key="3">
    <source>
        <dbReference type="EnsemblMetazoa" id="ADAC001394-PA"/>
    </source>
</evidence>
<dbReference type="AlphaFoldDB" id="W5JU39"/>
<proteinExistence type="predicted"/>
<evidence type="ECO:0000313" key="2">
    <source>
        <dbReference type="EMBL" id="ETN66813.1"/>
    </source>
</evidence>
<keyword evidence="1" id="KW-0732">Signal</keyword>
<feature type="chain" id="PRO_5010155974" description="Secreted protein" evidence="1">
    <location>
        <begin position="28"/>
        <end position="496"/>
    </location>
</feature>
<reference evidence="2 4" key="1">
    <citation type="journal article" date="2010" name="BMC Genomics">
        <title>Combination of measures distinguishes pre-miRNAs from other stem-loops in the genome of the newly sequenced Anopheles darlingi.</title>
        <authorList>
            <person name="Mendes N.D."/>
            <person name="Freitas A.T."/>
            <person name="Vasconcelos A.T."/>
            <person name="Sagot M.F."/>
        </authorList>
    </citation>
    <scope>NUCLEOTIDE SEQUENCE</scope>
</reference>
<feature type="signal peptide" evidence="1">
    <location>
        <begin position="1"/>
        <end position="27"/>
    </location>
</feature>
<dbReference type="EMBL" id="ADMH02000366">
    <property type="protein sequence ID" value="ETN66813.1"/>
    <property type="molecule type" value="Genomic_DNA"/>
</dbReference>
<dbReference type="EnsemblMetazoa" id="ADAC001394-RA">
    <property type="protein sequence ID" value="ADAC001394-PA"/>
    <property type="gene ID" value="ADAC001394"/>
</dbReference>
<sequence length="496" mass="54419">MAPSSLKSCKPLAVVLLGLLLLGGTCGDPFFGNNYVIPQGARLGTAANTVVRNLDAAQTQIRSFLINPTASVFLAAGATALREYVGNTTVVLGQVYREIAQVATDRVTAPAVVFTRLSLALNNVRQWDQNLTQSLTVLNQSFNYDANNNTAGYFEQWKSAIGQNVQQLARVLELLRGAVSPIVGEPLNTQQFLQVISANGTLQELLDTVEAAVRITTDYSGSVTRVVAAVRAANDFQSRALSQIRTNQGFINTAVDRYSAASNASFGRFLAAADSLVTHLKDTNQSFVFRWPLLFSDSVREKLDLLNNSINHLTGNILLRTINVANELDSNQRLFKTGPNALGYVQEEANLLTRILLDVLQGENYCATGFITPFNALPTQVNGLIATCLADQTVLESQGSAQLVSTANNFLRPYVTSVYGRLNICFQQPFESMTECLDNIVETIDFRAQFFLLDLASQLFFERVQEELAYCNSRVLDFVRNSGLRVSCDIRREIPA</sequence>